<keyword evidence="4" id="KW-1185">Reference proteome</keyword>
<evidence type="ECO:0000313" key="5">
    <source>
        <dbReference type="WBParaSite" id="DME_0000263001-mRNA-1"/>
    </source>
</evidence>
<dbReference type="Proteomes" id="UP000038040">
    <property type="component" value="Unplaced"/>
</dbReference>
<gene>
    <name evidence="2" type="ORF">DME_LOCUS6990</name>
</gene>
<evidence type="ECO:0000313" key="2">
    <source>
        <dbReference type="EMBL" id="VDN57017.1"/>
    </source>
</evidence>
<reference evidence="2 4" key="2">
    <citation type="submission" date="2018-11" db="EMBL/GenBank/DDBJ databases">
        <authorList>
            <consortium name="Pathogen Informatics"/>
        </authorList>
    </citation>
    <scope>NUCLEOTIDE SEQUENCE [LARGE SCALE GENOMIC DNA]</scope>
</reference>
<reference evidence="5" key="1">
    <citation type="submission" date="2017-02" db="UniProtKB">
        <authorList>
            <consortium name="WormBaseParasite"/>
        </authorList>
    </citation>
    <scope>IDENTIFICATION</scope>
</reference>
<proteinExistence type="predicted"/>
<dbReference type="WBParaSite" id="DME_0000263001-mRNA-1">
    <property type="protein sequence ID" value="DME_0000263001-mRNA-1"/>
    <property type="gene ID" value="DME_0000263001"/>
</dbReference>
<keyword evidence="1" id="KW-1133">Transmembrane helix</keyword>
<accession>A0A0N4U6R4</accession>
<feature type="transmembrane region" description="Helical" evidence="1">
    <location>
        <begin position="100"/>
        <end position="125"/>
    </location>
</feature>
<dbReference type="OrthoDB" id="5771022at2759"/>
<protein>
    <submittedName>
        <fullName evidence="5">Vesicular, overexpressed in cancer, prosurvival protein 1</fullName>
    </submittedName>
</protein>
<organism evidence="3 5">
    <name type="scientific">Dracunculus medinensis</name>
    <name type="common">Guinea worm</name>
    <dbReference type="NCBI Taxonomy" id="318479"/>
    <lineage>
        <taxon>Eukaryota</taxon>
        <taxon>Metazoa</taxon>
        <taxon>Ecdysozoa</taxon>
        <taxon>Nematoda</taxon>
        <taxon>Chromadorea</taxon>
        <taxon>Rhabditida</taxon>
        <taxon>Spirurina</taxon>
        <taxon>Dracunculoidea</taxon>
        <taxon>Dracunculidae</taxon>
        <taxon>Dracunculus</taxon>
    </lineage>
</organism>
<dbReference type="Proteomes" id="UP000274756">
    <property type="component" value="Unassembled WGS sequence"/>
</dbReference>
<dbReference type="EMBL" id="UYYG01001158">
    <property type="protein sequence ID" value="VDN57017.1"/>
    <property type="molecule type" value="Genomic_DNA"/>
</dbReference>
<dbReference type="AlphaFoldDB" id="A0A0N4U6R4"/>
<keyword evidence="1" id="KW-0472">Membrane</keyword>
<evidence type="ECO:0000313" key="4">
    <source>
        <dbReference type="Proteomes" id="UP000274756"/>
    </source>
</evidence>
<name>A0A0N4U6R4_DRAME</name>
<keyword evidence="1" id="KW-0812">Transmembrane</keyword>
<evidence type="ECO:0000313" key="3">
    <source>
        <dbReference type="Proteomes" id="UP000038040"/>
    </source>
</evidence>
<sequence length="168" mass="19078">MAQEPVAPWSRWDPPGYQPLTSYAPDFFQNDNFDDSGLSQTRFVQGTLLEQRPSAISGFVECIYGLPNSTERIIEQCLNEVGCCATGCCESRRWIDQYRWAVALIVIFCIFVVIAVVVWFVIWLINRSKDKQLRQNLREMSSANSQVSLSGVKDAGYYPYVGGPRSLY</sequence>
<evidence type="ECO:0000256" key="1">
    <source>
        <dbReference type="SAM" id="Phobius"/>
    </source>
</evidence>